<name>A0A7H8NBU6_9ACTN</name>
<reference evidence="1 2" key="1">
    <citation type="submission" date="2020-06" db="EMBL/GenBank/DDBJ databases">
        <title>Genome mining for natural products.</title>
        <authorList>
            <person name="Zhang B."/>
            <person name="Shi J."/>
            <person name="Ge H."/>
        </authorList>
    </citation>
    <scope>NUCLEOTIDE SEQUENCE [LARGE SCALE GENOMIC DNA]</scope>
    <source>
        <strain evidence="1 2">NA00687</strain>
    </source>
</reference>
<sequence>MRLVAYRSSDAPLLTGYRLPDELLGVRPADWSDAAEPHRISEPRERRDERLYVVRDIAYVRYTEIDWASGQARLEIGPRAGKGRDDSDAREHGEHEGDLLGALVDAAVTHGRRVLNLRRLHGWVTPAARPPLAPLRAAGFAWEAVVPRGCWYAGAEVEREIWGLVAHG</sequence>
<accession>A0A7H8NBU6</accession>
<organism evidence="1 2">
    <name type="scientific">Streptomyces buecherae</name>
    <dbReference type="NCBI Taxonomy" id="2763006"/>
    <lineage>
        <taxon>Bacteria</taxon>
        <taxon>Bacillati</taxon>
        <taxon>Actinomycetota</taxon>
        <taxon>Actinomycetes</taxon>
        <taxon>Kitasatosporales</taxon>
        <taxon>Streptomycetaceae</taxon>
        <taxon>Streptomyces</taxon>
    </lineage>
</organism>
<dbReference type="Proteomes" id="UP000509303">
    <property type="component" value="Chromosome"/>
</dbReference>
<dbReference type="AlphaFoldDB" id="A0A7H8NBU6"/>
<gene>
    <name evidence="1" type="ORF">HUT08_22810</name>
</gene>
<keyword evidence="2" id="KW-1185">Reference proteome</keyword>
<dbReference type="EMBL" id="CP054929">
    <property type="protein sequence ID" value="QKW51895.1"/>
    <property type="molecule type" value="Genomic_DNA"/>
</dbReference>
<proteinExistence type="predicted"/>
<evidence type="ECO:0000313" key="1">
    <source>
        <dbReference type="EMBL" id="QKW51895.1"/>
    </source>
</evidence>
<evidence type="ECO:0000313" key="2">
    <source>
        <dbReference type="Proteomes" id="UP000509303"/>
    </source>
</evidence>
<protein>
    <submittedName>
        <fullName evidence="1">Uncharacterized protein</fullName>
    </submittedName>
</protein>
<dbReference type="RefSeq" id="WP_176163602.1">
    <property type="nucleotide sequence ID" value="NZ_CP054929.1"/>
</dbReference>